<dbReference type="Proteomes" id="UP001162640">
    <property type="component" value="Unassembled WGS sequence"/>
</dbReference>
<protein>
    <submittedName>
        <fullName evidence="1">Uncharacterized protein</fullName>
    </submittedName>
</protein>
<evidence type="ECO:0000313" key="2">
    <source>
        <dbReference type="Proteomes" id="UP001162640"/>
    </source>
</evidence>
<dbReference type="AlphaFoldDB" id="A0A9W6ZMC8"/>
<gene>
    <name evidence="1" type="ORF">TL16_g01940</name>
</gene>
<reference evidence="2" key="1">
    <citation type="journal article" date="2023" name="Commun. Biol.">
        <title>Genome analysis of Parmales, the sister group of diatoms, reveals the evolutionary specialization of diatoms from phago-mixotrophs to photoautotrophs.</title>
        <authorList>
            <person name="Ban H."/>
            <person name="Sato S."/>
            <person name="Yoshikawa S."/>
            <person name="Yamada K."/>
            <person name="Nakamura Y."/>
            <person name="Ichinomiya M."/>
            <person name="Sato N."/>
            <person name="Blanc-Mathieu R."/>
            <person name="Endo H."/>
            <person name="Kuwata A."/>
            <person name="Ogata H."/>
        </authorList>
    </citation>
    <scope>NUCLEOTIDE SEQUENCE [LARGE SCALE GENOMIC DNA]</scope>
</reference>
<name>A0A9W6ZMC8_9STRA</name>
<organism evidence="1 2">
    <name type="scientific">Triparma laevis f. inornata</name>
    <dbReference type="NCBI Taxonomy" id="1714386"/>
    <lineage>
        <taxon>Eukaryota</taxon>
        <taxon>Sar</taxon>
        <taxon>Stramenopiles</taxon>
        <taxon>Ochrophyta</taxon>
        <taxon>Bolidophyceae</taxon>
        <taxon>Parmales</taxon>
        <taxon>Triparmaceae</taxon>
        <taxon>Triparma</taxon>
    </lineage>
</organism>
<sequence length="511" mass="56876">MGFNYFKLRSIAELFEFYSYFKIYKNENMLESKMTEHHTNAGGYMKYHSVWRGRDAISLMIVVGVLVRENKELVGKCSVDRERWCYDLLDFFAGKEYTLGLVKMCKRVGKANEIVNYVKLLEEIRGLRRELEEEGGRGEGEKWDEGWRRLRLGARGWEIVGGSSSFVLNQLNKFRFSRVVELLEAGVRAGVVLGGIVDGLEGSDEDRVRRYLRGVDGVDIGRLAWCLGSIGGERGGRRVWDLILERVNGVGEEDGVAVVGEDAVKVLWGLSLTEGIGSYRELVDVLVEGLEGLELEDWEGEGEAEAKRMLSDVLRVLEWEGGDGDGDGMQERIRRLAGEMEEEAQIVSLPRGIYDVDLKMDPSPEYEKFLRRGGGRRKRNEIAVALRELGLDVEADYRIVERGGLNVCEDEEDMLYCDAVHRTAKKIAFLRKGGKLRVVGGKGGGVVSEGMGGRDEWKKRALEDGGYEVVVVGGGSGGGGGDLKGKLKEKMKVEVGVDVDSGIGGIIRRLI</sequence>
<comment type="caution">
    <text evidence="1">The sequence shown here is derived from an EMBL/GenBank/DDBJ whole genome shotgun (WGS) entry which is preliminary data.</text>
</comment>
<accession>A0A9W6ZMC8</accession>
<evidence type="ECO:0000313" key="1">
    <source>
        <dbReference type="EMBL" id="GMH55581.1"/>
    </source>
</evidence>
<dbReference type="EMBL" id="BLQM01000045">
    <property type="protein sequence ID" value="GMH55581.1"/>
    <property type="molecule type" value="Genomic_DNA"/>
</dbReference>
<proteinExistence type="predicted"/>